<dbReference type="PROSITE" id="PS51257">
    <property type="entry name" value="PROKAR_LIPOPROTEIN"/>
    <property type="match status" value="1"/>
</dbReference>
<feature type="domain" description="Transglutaminase-like" evidence="2">
    <location>
        <begin position="610"/>
        <end position="674"/>
    </location>
</feature>
<name>A0A449B2V7_9BACT</name>
<dbReference type="Gene3D" id="3.10.620.30">
    <property type="match status" value="1"/>
</dbReference>
<feature type="region of interest" description="Disordered" evidence="1">
    <location>
        <begin position="35"/>
        <end position="66"/>
    </location>
</feature>
<dbReference type="EMBL" id="LR215036">
    <property type="protein sequence ID" value="VEU74920.1"/>
    <property type="molecule type" value="Genomic_DNA"/>
</dbReference>
<dbReference type="RefSeq" id="WP_129725699.1">
    <property type="nucleotide sequence ID" value="NZ_LR215036.1"/>
</dbReference>
<feature type="compositionally biased region" description="Low complexity" evidence="1">
    <location>
        <begin position="39"/>
        <end position="59"/>
    </location>
</feature>
<dbReference type="Proteomes" id="UP000290985">
    <property type="component" value="Chromosome"/>
</dbReference>
<dbReference type="AlphaFoldDB" id="A0A449B2V7"/>
<dbReference type="SMART" id="SM00460">
    <property type="entry name" value="TGc"/>
    <property type="match status" value="1"/>
</dbReference>
<dbReference type="InterPro" id="IPR038765">
    <property type="entry name" value="Papain-like_cys_pep_sf"/>
</dbReference>
<dbReference type="OrthoDB" id="401436at2"/>
<dbReference type="Pfam" id="PF01841">
    <property type="entry name" value="Transglut_core"/>
    <property type="match status" value="1"/>
</dbReference>
<evidence type="ECO:0000313" key="4">
    <source>
        <dbReference type="Proteomes" id="UP000290985"/>
    </source>
</evidence>
<accession>A0A449B2V7</accession>
<reference evidence="3 4" key="1">
    <citation type="submission" date="2019-01" db="EMBL/GenBank/DDBJ databases">
        <authorList>
            <consortium name="Pathogen Informatics"/>
        </authorList>
    </citation>
    <scope>NUCLEOTIDE SEQUENCE [LARGE SCALE GENOMIC DNA]</scope>
    <source>
        <strain evidence="3 4">NCTC10181</strain>
    </source>
</reference>
<keyword evidence="4" id="KW-1185">Reference proteome</keyword>
<proteinExistence type="predicted"/>
<dbReference type="InterPro" id="IPR002931">
    <property type="entry name" value="Transglutaminase-like"/>
</dbReference>
<dbReference type="SUPFAM" id="SSF54001">
    <property type="entry name" value="Cysteine proteinases"/>
    <property type="match status" value="1"/>
</dbReference>
<gene>
    <name evidence="3" type="ORF">NCTC10181_00789</name>
</gene>
<evidence type="ECO:0000313" key="3">
    <source>
        <dbReference type="EMBL" id="VEU74920.1"/>
    </source>
</evidence>
<protein>
    <recommendedName>
        <fullName evidence="2">Transglutaminase-like domain-containing protein</fullName>
    </recommendedName>
</protein>
<sequence>MKFKRILSSKKLQALSVLISPFPLVVILVSCEKNHPKENQSNSQKQDNKNYDNQQQSSSVAIKVEEEIKPVKKDSEDKLEKKDKGDLKKPEVQTNKDVYFFPKDQNSNENNLHINKKGFEKPEVLLNPKYQKELKELKFKLQAILESKTSPFSKEFLVFINEKINQIDNIKNDIDFLNLHSSYFEHFLEIYNAWKRAYLNSNELITTIEDKNQWNKAFAKKLNNLKKLFQQKKELDLGDYLKDFYIYKLKQQIKLYEQHPYYLQPLERLKKLLYHYQNNYNKYVNFQWGIDKNNNFSLDPSKYYSGNYNQVWINDKYVENWLKYYQRWNWIFINKEDQIAKIKDEDIKALQIDPKFKNKKVLTDYINRQINFAPDNHYKLWTINEQHPEKVNYNDVRSSKFETYYDKKEKISQQVINEINKLNLVNQIFELQKDGIGIIEDDDKKSKKHVIGHSIKNFNYKKFWKYQKYNNLNKLSMVNEGYNVYNNLLWKEPNLFSDGSFHSNISKELAKVKNIRSIDGSILFDKIEPLSIDEAKKIGKDLWINPTSEYKRWFNHWKEVLPKIINKKWNDKTKIRAVAYYIVANTSYLVLPNDDFNYNGYGFYNPTQIFTNDPEIKCVGYSMNLSAALTILNIPVRIVGGPYFGDSKSTIASGFHAWNEVFVDGRWKVIDLTNWDLYEGEDSQKPTYELRDDVDLFLERNSEHMNKFKLDLGSYETTLMYFKNPKEYEYLDLPDSL</sequence>
<evidence type="ECO:0000259" key="2">
    <source>
        <dbReference type="SMART" id="SM00460"/>
    </source>
</evidence>
<evidence type="ECO:0000256" key="1">
    <source>
        <dbReference type="SAM" id="MobiDB-lite"/>
    </source>
</evidence>
<dbReference type="KEGG" id="mcit:NCTC10181_00789"/>
<organism evidence="3 4">
    <name type="scientific">Mycoplasmopsis citelli</name>
    <dbReference type="NCBI Taxonomy" id="171281"/>
    <lineage>
        <taxon>Bacteria</taxon>
        <taxon>Bacillati</taxon>
        <taxon>Mycoplasmatota</taxon>
        <taxon>Mycoplasmoidales</taxon>
        <taxon>Metamycoplasmataceae</taxon>
        <taxon>Mycoplasmopsis</taxon>
    </lineage>
</organism>